<dbReference type="Pfam" id="PF08239">
    <property type="entry name" value="SH3_3"/>
    <property type="match status" value="2"/>
</dbReference>
<dbReference type="Gene3D" id="2.30.30.40">
    <property type="entry name" value="SH3 Domains"/>
    <property type="match status" value="2"/>
</dbReference>
<gene>
    <name evidence="7" type="ORF">CTER_0097</name>
</gene>
<dbReference type="InterPro" id="IPR051202">
    <property type="entry name" value="Peptidase_C40"/>
</dbReference>
<comment type="similarity">
    <text evidence="1">Belongs to the peptidase C40 family.</text>
</comment>
<dbReference type="PANTHER" id="PTHR47053:SF1">
    <property type="entry name" value="MUREIN DD-ENDOPEPTIDASE MEPH-RELATED"/>
    <property type="match status" value="1"/>
</dbReference>
<evidence type="ECO:0000256" key="3">
    <source>
        <dbReference type="ARBA" id="ARBA00022801"/>
    </source>
</evidence>
<dbReference type="SMART" id="SM00287">
    <property type="entry name" value="SH3b"/>
    <property type="match status" value="2"/>
</dbReference>
<protein>
    <submittedName>
        <fullName evidence="7">Cell wall-associated hydrolases (Invasion-associated proteins)</fullName>
    </submittedName>
</protein>
<dbReference type="GO" id="GO:0006508">
    <property type="term" value="P:proteolysis"/>
    <property type="evidence" value="ECO:0007669"/>
    <property type="project" value="UniProtKB-KW"/>
</dbReference>
<dbReference type="SUPFAM" id="SSF50044">
    <property type="entry name" value="SH3-domain"/>
    <property type="match status" value="1"/>
</dbReference>
<dbReference type="PANTHER" id="PTHR47053">
    <property type="entry name" value="MUREIN DD-ENDOPEPTIDASE MEPH-RELATED"/>
    <property type="match status" value="1"/>
</dbReference>
<dbReference type="PROSITE" id="PS51781">
    <property type="entry name" value="SH3B"/>
    <property type="match status" value="2"/>
</dbReference>
<evidence type="ECO:0000313" key="8">
    <source>
        <dbReference type="Proteomes" id="UP000014155"/>
    </source>
</evidence>
<organism evidence="7 8">
    <name type="scientific">Ruminiclostridium cellobioparum subsp. termitidis CT1112</name>
    <dbReference type="NCBI Taxonomy" id="1195236"/>
    <lineage>
        <taxon>Bacteria</taxon>
        <taxon>Bacillati</taxon>
        <taxon>Bacillota</taxon>
        <taxon>Clostridia</taxon>
        <taxon>Eubacteriales</taxon>
        <taxon>Oscillospiraceae</taxon>
        <taxon>Ruminiclostridium</taxon>
    </lineage>
</organism>
<keyword evidence="3 7" id="KW-0378">Hydrolase</keyword>
<dbReference type="Pfam" id="PF00877">
    <property type="entry name" value="NLPC_P60"/>
    <property type="match status" value="1"/>
</dbReference>
<dbReference type="SUPFAM" id="SSF54001">
    <property type="entry name" value="Cysteine proteinases"/>
    <property type="match status" value="1"/>
</dbReference>
<dbReference type="InterPro" id="IPR036028">
    <property type="entry name" value="SH3-like_dom_sf"/>
</dbReference>
<evidence type="ECO:0000313" key="7">
    <source>
        <dbReference type="EMBL" id="EMS73877.1"/>
    </source>
</evidence>
<evidence type="ECO:0000259" key="6">
    <source>
        <dbReference type="PROSITE" id="PS51935"/>
    </source>
</evidence>
<evidence type="ECO:0000256" key="2">
    <source>
        <dbReference type="ARBA" id="ARBA00022670"/>
    </source>
</evidence>
<comment type="caution">
    <text evidence="7">The sequence shown here is derived from an EMBL/GenBank/DDBJ whole genome shotgun (WGS) entry which is preliminary data.</text>
</comment>
<keyword evidence="8" id="KW-1185">Reference proteome</keyword>
<dbReference type="PROSITE" id="PS51935">
    <property type="entry name" value="NLPC_P60"/>
    <property type="match status" value="1"/>
</dbReference>
<dbReference type="Proteomes" id="UP000014155">
    <property type="component" value="Unassembled WGS sequence"/>
</dbReference>
<proteinExistence type="inferred from homology"/>
<reference evidence="7 8" key="1">
    <citation type="journal article" date="2013" name="Genome Announc.">
        <title>Draft Genome Sequence of the Cellulolytic, Mesophilic, Anaerobic Bacterium Clostridium termitidis Strain CT1112 (DSM 5398).</title>
        <authorList>
            <person name="Lal S."/>
            <person name="Ramachandran U."/>
            <person name="Zhang X."/>
            <person name="Munir R."/>
            <person name="Sparling R."/>
            <person name="Levin D.B."/>
        </authorList>
    </citation>
    <scope>NUCLEOTIDE SEQUENCE [LARGE SCALE GENOMIC DNA]</scope>
    <source>
        <strain evidence="7 8">CT1112</strain>
    </source>
</reference>
<dbReference type="PATRIC" id="fig|1195236.3.peg.399"/>
<feature type="domain" description="NlpC/P60" evidence="6">
    <location>
        <begin position="151"/>
        <end position="275"/>
    </location>
</feature>
<sequence>MAASQPAQIVGTKVNVRTEPDTSSSIITKLSNSRVSVVDGSDGWYKISFSGKTGWVSSDYIKVLTAKGKINANGVNFRKTAGTSGEIIDALSKGTSVEILDTLSGWHEVKVDAKIGYVATQFVTAASTEQKSSRSTTAATLEAEDTEAADDSAASEVIAYAKKFVGVRYVYGGKSPSGFDCSGFVGYVYGNFGIKLNSSAASMYSDGIKVSKSALKAGDLLFFDASSRKASGVIDHVGIYIGGGKFIHASTSNKQVLIQDLSEYRGKYIGAKRVM</sequence>
<evidence type="ECO:0000256" key="1">
    <source>
        <dbReference type="ARBA" id="ARBA00007074"/>
    </source>
</evidence>
<dbReference type="STRING" id="1195236.CTER_0097"/>
<feature type="domain" description="SH3b" evidence="5">
    <location>
        <begin position="4"/>
        <end position="64"/>
    </location>
</feature>
<keyword evidence="4" id="KW-0788">Thiol protease</keyword>
<dbReference type="EMBL" id="AORV01000011">
    <property type="protein sequence ID" value="EMS73877.1"/>
    <property type="molecule type" value="Genomic_DNA"/>
</dbReference>
<accession>S0FPU9</accession>
<evidence type="ECO:0000256" key="4">
    <source>
        <dbReference type="ARBA" id="ARBA00022807"/>
    </source>
</evidence>
<keyword evidence="2" id="KW-0645">Protease</keyword>
<dbReference type="InterPro" id="IPR003646">
    <property type="entry name" value="SH3-like_bac-type"/>
</dbReference>
<evidence type="ECO:0000259" key="5">
    <source>
        <dbReference type="PROSITE" id="PS51781"/>
    </source>
</evidence>
<feature type="domain" description="SH3b" evidence="5">
    <location>
        <begin position="65"/>
        <end position="127"/>
    </location>
</feature>
<dbReference type="GO" id="GO:0008234">
    <property type="term" value="F:cysteine-type peptidase activity"/>
    <property type="evidence" value="ECO:0007669"/>
    <property type="project" value="UniProtKB-KW"/>
</dbReference>
<dbReference type="eggNOG" id="COG0791">
    <property type="taxonomic scope" value="Bacteria"/>
</dbReference>
<dbReference type="AlphaFoldDB" id="S0FPU9"/>
<name>S0FPU9_RUMCE</name>
<dbReference type="Gene3D" id="3.90.1720.10">
    <property type="entry name" value="endopeptidase domain like (from Nostoc punctiforme)"/>
    <property type="match status" value="1"/>
</dbReference>
<dbReference type="InterPro" id="IPR038765">
    <property type="entry name" value="Papain-like_cys_pep_sf"/>
</dbReference>
<dbReference type="InterPro" id="IPR000064">
    <property type="entry name" value="NLP_P60_dom"/>
</dbReference>